<sequence>MTSPGAQTKVRILRAASAEFAAHGLAGARIDRIASAAGVNKERIYAHIGDKQVLFGAVVEANLVELAAHVSLDPLDLAESAGRIFDHVNAFPEHLRILDWARLEGADDLVADADRSDPDRLVRLGEVEEAQRAGVVRADVSPGDVVVSIFAMATGWLHAPAAFAGESERLVAERRSFVVDSVRRSLAPEQS</sequence>
<dbReference type="GO" id="GO:0006355">
    <property type="term" value="P:regulation of DNA-templated transcription"/>
    <property type="evidence" value="ECO:0007669"/>
    <property type="project" value="UniProtKB-ARBA"/>
</dbReference>
<organism evidence="4 5">
    <name type="scientific">Pengzhenrongella frigida</name>
    <dbReference type="NCBI Taxonomy" id="1259133"/>
    <lineage>
        <taxon>Bacteria</taxon>
        <taxon>Bacillati</taxon>
        <taxon>Actinomycetota</taxon>
        <taxon>Actinomycetes</taxon>
        <taxon>Micrococcales</taxon>
        <taxon>Pengzhenrongella</taxon>
    </lineage>
</organism>
<dbReference type="PANTHER" id="PTHR30328">
    <property type="entry name" value="TRANSCRIPTIONAL REPRESSOR"/>
    <property type="match status" value="1"/>
</dbReference>
<evidence type="ECO:0000313" key="5">
    <source>
        <dbReference type="Proteomes" id="UP000293764"/>
    </source>
</evidence>
<dbReference type="Proteomes" id="UP000293764">
    <property type="component" value="Unassembled WGS sequence"/>
</dbReference>
<gene>
    <name evidence="4" type="ORF">EUA98_18600</name>
</gene>
<keyword evidence="1 2" id="KW-0238">DNA-binding</keyword>
<dbReference type="InterPro" id="IPR050109">
    <property type="entry name" value="HTH-type_TetR-like_transc_reg"/>
</dbReference>
<comment type="caution">
    <text evidence="4">The sequence shown here is derived from an EMBL/GenBank/DDBJ whole genome shotgun (WGS) entry which is preliminary data.</text>
</comment>
<evidence type="ECO:0000259" key="3">
    <source>
        <dbReference type="PROSITE" id="PS50977"/>
    </source>
</evidence>
<dbReference type="InterPro" id="IPR041467">
    <property type="entry name" value="Sco4008_C"/>
</dbReference>
<dbReference type="OrthoDB" id="4726108at2"/>
<dbReference type="GO" id="GO:0003677">
    <property type="term" value="F:DNA binding"/>
    <property type="evidence" value="ECO:0007669"/>
    <property type="project" value="UniProtKB-UniRule"/>
</dbReference>
<dbReference type="SUPFAM" id="SSF48498">
    <property type="entry name" value="Tetracyclin repressor-like, C-terminal domain"/>
    <property type="match status" value="1"/>
</dbReference>
<evidence type="ECO:0000256" key="2">
    <source>
        <dbReference type="PROSITE-ProRule" id="PRU00335"/>
    </source>
</evidence>
<feature type="domain" description="HTH tetR-type" evidence="3">
    <location>
        <begin position="6"/>
        <end position="66"/>
    </location>
</feature>
<evidence type="ECO:0000313" key="4">
    <source>
        <dbReference type="EMBL" id="RYV49462.1"/>
    </source>
</evidence>
<dbReference type="SUPFAM" id="SSF46689">
    <property type="entry name" value="Homeodomain-like"/>
    <property type="match status" value="1"/>
</dbReference>
<dbReference type="Pfam" id="PF17926">
    <property type="entry name" value="TetR_C_21"/>
    <property type="match status" value="1"/>
</dbReference>
<evidence type="ECO:0000256" key="1">
    <source>
        <dbReference type="ARBA" id="ARBA00023125"/>
    </source>
</evidence>
<dbReference type="RefSeq" id="WP_130104187.1">
    <property type="nucleotide sequence ID" value="NZ_SDWW01000072.1"/>
</dbReference>
<dbReference type="Pfam" id="PF00440">
    <property type="entry name" value="TetR_N"/>
    <property type="match status" value="1"/>
</dbReference>
<dbReference type="InterPro" id="IPR001647">
    <property type="entry name" value="HTH_TetR"/>
</dbReference>
<keyword evidence="5" id="KW-1185">Reference proteome</keyword>
<name>A0A4Q5MV53_9MICO</name>
<dbReference type="Gene3D" id="1.10.357.10">
    <property type="entry name" value="Tetracycline Repressor, domain 2"/>
    <property type="match status" value="1"/>
</dbReference>
<dbReference type="EMBL" id="SDWW01000072">
    <property type="protein sequence ID" value="RYV49462.1"/>
    <property type="molecule type" value="Genomic_DNA"/>
</dbReference>
<dbReference type="InterPro" id="IPR009057">
    <property type="entry name" value="Homeodomain-like_sf"/>
</dbReference>
<dbReference type="PRINTS" id="PR00455">
    <property type="entry name" value="HTHTETR"/>
</dbReference>
<feature type="DNA-binding region" description="H-T-H motif" evidence="2">
    <location>
        <begin position="29"/>
        <end position="48"/>
    </location>
</feature>
<protein>
    <submittedName>
        <fullName evidence="4">TetR/AcrR family transcriptional regulator</fullName>
    </submittedName>
</protein>
<dbReference type="PANTHER" id="PTHR30328:SF54">
    <property type="entry name" value="HTH-TYPE TRANSCRIPTIONAL REPRESSOR SCO4008"/>
    <property type="match status" value="1"/>
</dbReference>
<dbReference type="InterPro" id="IPR036271">
    <property type="entry name" value="Tet_transcr_reg_TetR-rel_C_sf"/>
</dbReference>
<accession>A0A4Q5MV53</accession>
<dbReference type="PROSITE" id="PS50977">
    <property type="entry name" value="HTH_TETR_2"/>
    <property type="match status" value="1"/>
</dbReference>
<reference evidence="4 5" key="1">
    <citation type="submission" date="2019-01" db="EMBL/GenBank/DDBJ databases">
        <title>Novel species of Cellulomonas.</title>
        <authorList>
            <person name="Liu Q."/>
            <person name="Xin Y.-H."/>
        </authorList>
    </citation>
    <scope>NUCLEOTIDE SEQUENCE [LARGE SCALE GENOMIC DNA]</scope>
    <source>
        <strain evidence="4 5">HLT2-17</strain>
    </source>
</reference>
<dbReference type="AlphaFoldDB" id="A0A4Q5MV53"/>
<proteinExistence type="predicted"/>